<dbReference type="AlphaFoldDB" id="W9J7S9"/>
<dbReference type="SUPFAM" id="SSF50969">
    <property type="entry name" value="YVTN repeat-like/Quinoprotein amine dehydrogenase"/>
    <property type="match status" value="1"/>
</dbReference>
<name>W9J7S9_FUSOX</name>
<protein>
    <submittedName>
        <fullName evidence="1">Uncharacterized protein</fullName>
    </submittedName>
</protein>
<dbReference type="Proteomes" id="UP000030766">
    <property type="component" value="Unassembled WGS sequence"/>
</dbReference>
<reference evidence="1" key="1">
    <citation type="submission" date="2011-06" db="EMBL/GenBank/DDBJ databases">
        <title>The Genome Sequence of Fusarium oxysporum Fo47.</title>
        <authorList>
            <consortium name="The Broad Institute Genome Sequencing Platform"/>
            <person name="Ma L.-J."/>
            <person name="Gale L.R."/>
            <person name="Schwartz D.C."/>
            <person name="Zhou S."/>
            <person name="Corby-Kistler H."/>
            <person name="Young S.K."/>
            <person name="Zeng Q."/>
            <person name="Gargeya S."/>
            <person name="Fitzgerald M."/>
            <person name="Haas B."/>
            <person name="Abouelleil A."/>
            <person name="Alvarado L."/>
            <person name="Arachchi H.M."/>
            <person name="Berlin A."/>
            <person name="Brown A."/>
            <person name="Chapman S.B."/>
            <person name="Chen Z."/>
            <person name="Dunbar C."/>
            <person name="Freedman E."/>
            <person name="Gearin G."/>
            <person name="Gellesch M."/>
            <person name="Goldberg J."/>
            <person name="Griggs A."/>
            <person name="Gujja S."/>
            <person name="Heiman D."/>
            <person name="Howarth C."/>
            <person name="Larson L."/>
            <person name="Lui A."/>
            <person name="MacDonald P.J.P."/>
            <person name="Mehta T."/>
            <person name="Montmayeur A."/>
            <person name="Murphy C."/>
            <person name="Neiman D."/>
            <person name="Pearson M."/>
            <person name="Priest M."/>
            <person name="Roberts A."/>
            <person name="Saif S."/>
            <person name="Shea T."/>
            <person name="Shenoy N."/>
            <person name="Sisk P."/>
            <person name="Stolte C."/>
            <person name="Sykes S."/>
            <person name="Wortman J."/>
            <person name="Nusbaum C."/>
            <person name="Birren B."/>
        </authorList>
    </citation>
    <scope>NUCLEOTIDE SEQUENCE [LARGE SCALE GENOMIC DNA]</scope>
    <source>
        <strain evidence="1">Fo47</strain>
    </source>
</reference>
<organism evidence="1">
    <name type="scientific">Fusarium oxysporum Fo47</name>
    <dbReference type="NCBI Taxonomy" id="660027"/>
    <lineage>
        <taxon>Eukaryota</taxon>
        <taxon>Fungi</taxon>
        <taxon>Dikarya</taxon>
        <taxon>Ascomycota</taxon>
        <taxon>Pezizomycotina</taxon>
        <taxon>Sordariomycetes</taxon>
        <taxon>Hypocreomycetidae</taxon>
        <taxon>Hypocreales</taxon>
        <taxon>Nectriaceae</taxon>
        <taxon>Fusarium</taxon>
        <taxon>Fusarium oxysporum species complex</taxon>
    </lineage>
</organism>
<reference evidence="1" key="2">
    <citation type="submission" date="2012-06" db="EMBL/GenBank/DDBJ databases">
        <title>Annotation of the Genome Sequence of Fusarium oxysporum Fo47.</title>
        <authorList>
            <consortium name="The Broad Institute Genomics Platform"/>
            <person name="Ma L.-J."/>
            <person name="Corby-Kistler H."/>
            <person name="Broz K."/>
            <person name="Gale L.R."/>
            <person name="Jonkers W."/>
            <person name="O'Donnell K."/>
            <person name="Ploetz R."/>
            <person name="Steinberg C."/>
            <person name="Schwartz D.C."/>
            <person name="VanEtten H."/>
            <person name="Zhou S."/>
            <person name="Young S.K."/>
            <person name="Zeng Q."/>
            <person name="Gargeya S."/>
            <person name="Fitzgerald M."/>
            <person name="Abouelleil A."/>
            <person name="Alvarado L."/>
            <person name="Chapman S.B."/>
            <person name="Gainer-Dewar J."/>
            <person name="Goldberg J."/>
            <person name="Griggs A."/>
            <person name="Gujja S."/>
            <person name="Hansen M."/>
            <person name="Howarth C."/>
            <person name="Imamovic A."/>
            <person name="Ireland A."/>
            <person name="Larimer J."/>
            <person name="McCowan C."/>
            <person name="Murphy C."/>
            <person name="Pearson M."/>
            <person name="Poon T.W."/>
            <person name="Priest M."/>
            <person name="Roberts A."/>
            <person name="Saif S."/>
            <person name="Shea T."/>
            <person name="Sykes S."/>
            <person name="Wortman J."/>
            <person name="Nusbaum C."/>
            <person name="Birren B."/>
        </authorList>
    </citation>
    <scope>NUCLEOTIDE SEQUENCE</scope>
    <source>
        <strain evidence="1">Fo47</strain>
    </source>
</reference>
<gene>
    <name evidence="1" type="ORF">FOZG_18371</name>
</gene>
<dbReference type="Gene3D" id="2.130.10.10">
    <property type="entry name" value="YVTN repeat-like/Quinoprotein amine dehydrogenase"/>
    <property type="match status" value="1"/>
</dbReference>
<sequence length="187" mass="21005">MFALIASDTNIAVWETAPLHEQFRLETDQNVEKLAISPTGKLAAVLPNEGGATSMVHLWDLSTRQMLGKWEINGGLSSLWFPTKGNFLGSNRGRLPLPVAPIEVGEEMTEQDLQSCFYILNGWVFQGRERLIWLPQSYQVLDEDRVDVSQVDVRGNTIAFTHSGDSLKFIQIDLDNTPVAKSYKRKL</sequence>
<dbReference type="EMBL" id="JH717945">
    <property type="protein sequence ID" value="EWZ27906.1"/>
    <property type="molecule type" value="Genomic_DNA"/>
</dbReference>
<dbReference type="HOGENOM" id="CLU_1447763_0_0_1"/>
<dbReference type="InterPro" id="IPR011044">
    <property type="entry name" value="Quino_amine_DH_bsu"/>
</dbReference>
<proteinExistence type="predicted"/>
<accession>W9J7S9</accession>
<dbReference type="InterPro" id="IPR015943">
    <property type="entry name" value="WD40/YVTN_repeat-like_dom_sf"/>
</dbReference>
<evidence type="ECO:0000313" key="1">
    <source>
        <dbReference type="EMBL" id="EWZ27906.1"/>
    </source>
</evidence>
<dbReference type="VEuPathDB" id="FungiDB:FOZG_18371"/>